<evidence type="ECO:0000256" key="1">
    <source>
        <dbReference type="ARBA" id="ARBA00000558"/>
    </source>
</evidence>
<evidence type="ECO:0000313" key="22">
    <source>
        <dbReference type="Proteomes" id="UP000094527"/>
    </source>
</evidence>
<feature type="domain" description="Alpha-D-phosphohexomutase alpha/beta/alpha" evidence="18">
    <location>
        <begin position="105"/>
        <end position="172"/>
    </location>
</feature>
<dbReference type="SUPFAM" id="SSF53738">
    <property type="entry name" value="Phosphoglucomutase, first 3 domains"/>
    <property type="match status" value="4"/>
</dbReference>
<dbReference type="Gene3D" id="3.40.120.10">
    <property type="entry name" value="Alpha-D-Glucose-1,6-Bisphosphate, subunit A, domain 3"/>
    <property type="match status" value="3"/>
</dbReference>
<dbReference type="FunFam" id="3.30.310.50:FF:000003">
    <property type="entry name" value="Phosphoacetylglucosamine mutase"/>
    <property type="match status" value="1"/>
</dbReference>
<reference evidence="21 22" key="1">
    <citation type="journal article" date="2016" name="Genome Biol. Evol.">
        <title>Gene Family Evolution Reflects Adaptation to Soil Environmental Stressors in the Genome of the Collembolan Orchesella cincta.</title>
        <authorList>
            <person name="Faddeeva-Vakhrusheva A."/>
            <person name="Derks M.F."/>
            <person name="Anvar S.Y."/>
            <person name="Agamennone V."/>
            <person name="Suring W."/>
            <person name="Smit S."/>
            <person name="van Straalen N.M."/>
            <person name="Roelofs D."/>
        </authorList>
    </citation>
    <scope>NUCLEOTIDE SEQUENCE [LARGE SCALE GENOMIC DNA]</scope>
    <source>
        <tissue evidence="21">Mixed pool</tissue>
    </source>
</reference>
<dbReference type="Pfam" id="PF21405">
    <property type="entry name" value="AMG1_II"/>
    <property type="match status" value="1"/>
</dbReference>
<dbReference type="GO" id="GO:0005975">
    <property type="term" value="P:carbohydrate metabolic process"/>
    <property type="evidence" value="ECO:0007669"/>
    <property type="project" value="InterPro"/>
</dbReference>
<evidence type="ECO:0000256" key="2">
    <source>
        <dbReference type="ARBA" id="ARBA00004865"/>
    </source>
</evidence>
<dbReference type="FunFam" id="3.40.120.10:FF:000013">
    <property type="entry name" value="Phosphoacetylglucosamine mutase"/>
    <property type="match status" value="1"/>
</dbReference>
<feature type="domain" description="Alpha-D-phosphohexomutase alpha/beta/alpha" evidence="18">
    <location>
        <begin position="50"/>
        <end position="89"/>
    </location>
</feature>
<keyword evidence="5" id="KW-0597">Phosphoprotein</keyword>
<dbReference type="AlphaFoldDB" id="A0A1D2MVV2"/>
<feature type="binding site" evidence="16">
    <location>
        <position position="285"/>
    </location>
    <ligand>
        <name>Mg(2+)</name>
        <dbReference type="ChEBI" id="CHEBI:18420"/>
    </ligand>
</feature>
<evidence type="ECO:0000256" key="6">
    <source>
        <dbReference type="ARBA" id="ARBA00022723"/>
    </source>
</evidence>
<evidence type="ECO:0000256" key="4">
    <source>
        <dbReference type="ARBA" id="ARBA00012731"/>
    </source>
</evidence>
<keyword evidence="8" id="KW-0007">Acetylation</keyword>
<evidence type="ECO:0000256" key="9">
    <source>
        <dbReference type="ARBA" id="ARBA00023235"/>
    </source>
</evidence>
<keyword evidence="10" id="KW-0119">Carbohydrate metabolism</keyword>
<dbReference type="InterPro" id="IPR016657">
    <property type="entry name" value="PAGM"/>
</dbReference>
<feature type="domain" description="Phosphoacetylglucosamine mutase AMG1" evidence="20">
    <location>
        <begin position="210"/>
        <end position="287"/>
    </location>
</feature>
<dbReference type="SUPFAM" id="SSF55957">
    <property type="entry name" value="Phosphoglucomutase, C-terminal domain"/>
    <property type="match status" value="1"/>
</dbReference>
<dbReference type="Pfam" id="PF02878">
    <property type="entry name" value="PGM_PMM_I"/>
    <property type="match status" value="2"/>
</dbReference>
<evidence type="ECO:0000256" key="10">
    <source>
        <dbReference type="ARBA" id="ARBA00023277"/>
    </source>
</evidence>
<dbReference type="FunFam" id="3.40.120.10:FF:000015">
    <property type="entry name" value="Phosphoacetylglucosamine mutase"/>
    <property type="match status" value="1"/>
</dbReference>
<evidence type="ECO:0000259" key="17">
    <source>
        <dbReference type="Pfam" id="PF00408"/>
    </source>
</evidence>
<evidence type="ECO:0000256" key="7">
    <source>
        <dbReference type="ARBA" id="ARBA00022842"/>
    </source>
</evidence>
<dbReference type="GO" id="GO:0004610">
    <property type="term" value="F:phosphoacetylglucosamine mutase activity"/>
    <property type="evidence" value="ECO:0007669"/>
    <property type="project" value="UniProtKB-UniRule"/>
</dbReference>
<feature type="active site" description="Phosphoserine intermediate" evidence="14">
    <location>
        <position position="67"/>
    </location>
</feature>
<comment type="similarity">
    <text evidence="3 13">Belongs to the phosphohexose mutase family.</text>
</comment>
<feature type="binding site" evidence="15">
    <location>
        <position position="507"/>
    </location>
    <ligand>
        <name>substrate</name>
    </ligand>
</feature>
<feature type="domain" description="Phosphoacetylglucosamine mutase AMG1" evidence="19">
    <location>
        <begin position="302"/>
        <end position="437"/>
    </location>
</feature>
<dbReference type="InterPro" id="IPR016055">
    <property type="entry name" value="A-D-PHexomutase_a/b/a-I/II/III"/>
</dbReference>
<dbReference type="CDD" id="cd03086">
    <property type="entry name" value="PGM3"/>
    <property type="match status" value="1"/>
</dbReference>
<feature type="binding site" evidence="15">
    <location>
        <begin position="498"/>
        <end position="502"/>
    </location>
    <ligand>
        <name>substrate</name>
    </ligand>
</feature>
<keyword evidence="7 13" id="KW-0460">Magnesium</keyword>
<gene>
    <name evidence="21" type="ORF">Ocin01_09865</name>
</gene>
<feature type="binding site" description="via phosphate group" evidence="16">
    <location>
        <position position="67"/>
    </location>
    <ligand>
        <name>Mg(2+)</name>
        <dbReference type="ChEBI" id="CHEBI:18420"/>
    </ligand>
</feature>
<evidence type="ECO:0000313" key="21">
    <source>
        <dbReference type="EMBL" id="ODM96805.1"/>
    </source>
</evidence>
<evidence type="ECO:0000259" key="18">
    <source>
        <dbReference type="Pfam" id="PF02878"/>
    </source>
</evidence>
<evidence type="ECO:0000256" key="3">
    <source>
        <dbReference type="ARBA" id="ARBA00010231"/>
    </source>
</evidence>
<evidence type="ECO:0000256" key="11">
    <source>
        <dbReference type="ARBA" id="ARBA00060228"/>
    </source>
</evidence>
<evidence type="ECO:0000256" key="5">
    <source>
        <dbReference type="ARBA" id="ARBA00022553"/>
    </source>
</evidence>
<dbReference type="PANTHER" id="PTHR45955">
    <property type="entry name" value="PHOSPHOACETYLGLUCOSAMINE MUTASE"/>
    <property type="match status" value="1"/>
</dbReference>
<comment type="pathway">
    <text evidence="2 13">Nucleotide-sugar biosynthesis; UDP-N-acetyl-alpha-D-glucosamine biosynthesis; N-acetyl-alpha-D-glucosamine 1-phosphate from alpha-D-glucosamine 6-phosphate (route I): step 2/2.</text>
</comment>
<dbReference type="UniPathway" id="UPA00113">
    <property type="reaction ID" value="UER00530"/>
</dbReference>
<dbReference type="OMA" id="WEAYATK"/>
<dbReference type="Proteomes" id="UP000094527">
    <property type="component" value="Unassembled WGS sequence"/>
</dbReference>
<evidence type="ECO:0000256" key="15">
    <source>
        <dbReference type="PIRSR" id="PIRSR016408-2"/>
    </source>
</evidence>
<dbReference type="PANTHER" id="PTHR45955:SF1">
    <property type="entry name" value="PHOSPHOACETYLGLUCOSAMINE MUTASE"/>
    <property type="match status" value="1"/>
</dbReference>
<dbReference type="GO" id="GO:0000287">
    <property type="term" value="F:magnesium ion binding"/>
    <property type="evidence" value="ECO:0007669"/>
    <property type="project" value="InterPro"/>
</dbReference>
<evidence type="ECO:0000256" key="14">
    <source>
        <dbReference type="PIRSR" id="PIRSR016408-1"/>
    </source>
</evidence>
<dbReference type="InterPro" id="IPR036900">
    <property type="entry name" value="A-D-PHexomutase_C_sf"/>
</dbReference>
<dbReference type="PROSITE" id="PS00710">
    <property type="entry name" value="PGM_PMM"/>
    <property type="match status" value="1"/>
</dbReference>
<evidence type="ECO:0000256" key="13">
    <source>
        <dbReference type="PIRNR" id="PIRNR016408"/>
    </source>
</evidence>
<evidence type="ECO:0000259" key="19">
    <source>
        <dbReference type="Pfam" id="PF21404"/>
    </source>
</evidence>
<name>A0A1D2MVV2_ORCCI</name>
<comment type="cofactor">
    <cofactor evidence="13 16">
        <name>Mg(2+)</name>
        <dbReference type="ChEBI" id="CHEBI:18420"/>
    </cofactor>
    <text evidence="13 16">Binds 1 Mg(2+) ion per subunit.</text>
</comment>
<comment type="catalytic activity">
    <reaction evidence="1 13">
        <text>N-acetyl-alpha-D-glucosamine 1-phosphate = N-acetyl-D-glucosamine 6-phosphate</text>
        <dbReference type="Rhea" id="RHEA:23804"/>
        <dbReference type="ChEBI" id="CHEBI:57513"/>
        <dbReference type="ChEBI" id="CHEBI:57776"/>
        <dbReference type="EC" id="5.4.2.3"/>
    </reaction>
</comment>
<organism evidence="21 22">
    <name type="scientific">Orchesella cincta</name>
    <name type="common">Springtail</name>
    <name type="synonym">Podura cincta</name>
    <dbReference type="NCBI Taxonomy" id="48709"/>
    <lineage>
        <taxon>Eukaryota</taxon>
        <taxon>Metazoa</taxon>
        <taxon>Ecdysozoa</taxon>
        <taxon>Arthropoda</taxon>
        <taxon>Hexapoda</taxon>
        <taxon>Collembola</taxon>
        <taxon>Entomobryomorpha</taxon>
        <taxon>Entomobryoidea</taxon>
        <taxon>Orchesellidae</taxon>
        <taxon>Orchesellinae</taxon>
        <taxon>Orchesella</taxon>
    </lineage>
</organism>
<feature type="binding site" evidence="16">
    <location>
        <position position="281"/>
    </location>
    <ligand>
        <name>Mg(2+)</name>
        <dbReference type="ChEBI" id="CHEBI:18420"/>
    </ligand>
</feature>
<dbReference type="InterPro" id="IPR005844">
    <property type="entry name" value="A-D-PHexomutase_a/b/a-I"/>
</dbReference>
<dbReference type="InterPro" id="IPR049023">
    <property type="entry name" value="AMG1_II"/>
</dbReference>
<dbReference type="Pfam" id="PF21404">
    <property type="entry name" value="AMG1_III"/>
    <property type="match status" value="1"/>
</dbReference>
<keyword evidence="6 13" id="KW-0479">Metal-binding</keyword>
<dbReference type="EC" id="5.4.2.3" evidence="4 13"/>
<proteinExistence type="inferred from homology"/>
<evidence type="ECO:0000259" key="20">
    <source>
        <dbReference type="Pfam" id="PF21405"/>
    </source>
</evidence>
<dbReference type="Pfam" id="PF00408">
    <property type="entry name" value="PGM_PMM_IV"/>
    <property type="match status" value="1"/>
</dbReference>
<dbReference type="EMBL" id="LJIJ01000501">
    <property type="protein sequence ID" value="ODM96805.1"/>
    <property type="molecule type" value="Genomic_DNA"/>
</dbReference>
<dbReference type="OrthoDB" id="1928at2759"/>
<keyword evidence="9 13" id="KW-0413">Isomerase</keyword>
<dbReference type="STRING" id="48709.A0A1D2MVV2"/>
<keyword evidence="22" id="KW-1185">Reference proteome</keyword>
<dbReference type="InterPro" id="IPR005843">
    <property type="entry name" value="A-D-PHexomutase_C"/>
</dbReference>
<dbReference type="InterPro" id="IPR049022">
    <property type="entry name" value="AMG1_III"/>
</dbReference>
<sequence>MASKIAARIVEAAKAHTRRVDKYIGYGTAGFRTKADLLDHVMFRVGVVSALRSKMVKASIGVMITASHNPEEDNGVKLVDPLGEMLEPAWEVLATEIANLPDDKLSESIVSLIEKSNIDLSTRSSVIVGRDTRQSSPALCQAVIDGIKAVEEDSEIADFGIISTPILHYLVVCTNDGGKYGDPTVDGYVAKLSRAFRTLIGEDNKRGNYEPTLIIDGANGVGAVISEKLIKALDKTLAVNLVNVGPPGILNHDCGADYVKVQQREPLNVSSDCGARCASLDGDADRLIYLYFDEAGMFHMLDGDKIALLFAEHFNDLLKKSQLNLKLGMVQTAYANGSSTNYATKVLNVPVTCTPTGVKFLHHAAQEFDIGVYFEANGHGTTLFSENAVKTIKDAASSGGNAAAQELAGFLNVINSTVGDAISDLLGVEAILHSKGWSIKEWDTMYQDLPNRLLKVSVADRNLVTTTDAERRVVTPEGLQERMDIIVAKFKDGRSFVRPSGTEDVVRVYAEADTQEHADELGKEVAAAVSELCSGNCKL</sequence>
<dbReference type="PIRSF" id="PIRSF016408">
    <property type="entry name" value="PAGM"/>
    <property type="match status" value="1"/>
</dbReference>
<dbReference type="GO" id="GO:0006048">
    <property type="term" value="P:UDP-N-acetylglucosamine biosynthetic process"/>
    <property type="evidence" value="ECO:0007669"/>
    <property type="project" value="UniProtKB-UniRule"/>
</dbReference>
<protein>
    <recommendedName>
        <fullName evidence="12 13">Phosphoacetylglucosamine mutase</fullName>
        <shortName evidence="13">PAGM</shortName>
        <ecNumber evidence="4 13">5.4.2.3</ecNumber>
    </recommendedName>
    <alternativeName>
        <fullName evidence="13">Acetylglucosamine phosphomutase</fullName>
    </alternativeName>
    <alternativeName>
        <fullName evidence="13">N-acetylglucosamine-phosphate mutase</fullName>
    </alternativeName>
</protein>
<feature type="binding site" evidence="16">
    <location>
        <position position="283"/>
    </location>
    <ligand>
        <name>Mg(2+)</name>
        <dbReference type="ChEBI" id="CHEBI:18420"/>
    </ligand>
</feature>
<accession>A0A1D2MVV2</accession>
<evidence type="ECO:0000256" key="8">
    <source>
        <dbReference type="ARBA" id="ARBA00022990"/>
    </source>
</evidence>
<dbReference type="Gene3D" id="3.30.310.50">
    <property type="entry name" value="Alpha-D-phosphohexomutase, C-terminal domain"/>
    <property type="match status" value="1"/>
</dbReference>
<comment type="function">
    <text evidence="11 13">Catalyzes the conversion of GlcNAc-6-P into GlcNAc-1-P during the synthesis of uridine diphosphate/UDP-GlcNAc, a sugar nucleotide critical to multiple glycosylation pathways including protein N- and O-glycosylation.</text>
</comment>
<evidence type="ECO:0000256" key="16">
    <source>
        <dbReference type="PIRSR" id="PIRSR016408-3"/>
    </source>
</evidence>
<comment type="caution">
    <text evidence="21">The sequence shown here is derived from an EMBL/GenBank/DDBJ whole genome shotgun (WGS) entry which is preliminary data.</text>
</comment>
<feature type="binding site" evidence="15">
    <location>
        <begin position="375"/>
        <end position="377"/>
    </location>
    <ligand>
        <name>substrate</name>
    </ligand>
</feature>
<evidence type="ECO:0000256" key="12">
    <source>
        <dbReference type="ARBA" id="ARBA00070218"/>
    </source>
</evidence>
<dbReference type="InterPro" id="IPR016066">
    <property type="entry name" value="A-D-PHexomutase_CS"/>
</dbReference>
<feature type="domain" description="Alpha-D-phosphohexomutase C-terminal" evidence="17">
    <location>
        <begin position="454"/>
        <end position="527"/>
    </location>
</feature>